<sequence length="208" mass="22670">MNHNKNLEHRIATLPPTTEFLAHEGTNKAIKLPWALLVCCGPAMVLQSALLIHYPAPVVRFLGRLAMIAVTQSHGPQGLGLLLCLDRGLTCLCASLVSSHSAASALGVTMATEVLNIPLGPAPVVALPETLECFCDPKMYGPGSSMYYFENDLPQTFRDHNVQQLLTSRRFFSRPLQYSLFQTQDLKFGPQSFVANESLPTSSHGGFC</sequence>
<feature type="transmembrane region" description="Helical" evidence="1">
    <location>
        <begin position="34"/>
        <end position="54"/>
    </location>
</feature>
<proteinExistence type="predicted"/>
<keyword evidence="1" id="KW-1133">Transmembrane helix</keyword>
<gene>
    <name evidence="2" type="ORF">GOODEAATRI_019305</name>
</gene>
<dbReference type="Proteomes" id="UP001476798">
    <property type="component" value="Unassembled WGS sequence"/>
</dbReference>
<evidence type="ECO:0000313" key="2">
    <source>
        <dbReference type="EMBL" id="MEQ2162390.1"/>
    </source>
</evidence>
<comment type="caution">
    <text evidence="2">The sequence shown here is derived from an EMBL/GenBank/DDBJ whole genome shotgun (WGS) entry which is preliminary data.</text>
</comment>
<accession>A0ABV0MTL2</accession>
<keyword evidence="3" id="KW-1185">Reference proteome</keyword>
<dbReference type="EMBL" id="JAHRIO010011700">
    <property type="protein sequence ID" value="MEQ2162390.1"/>
    <property type="molecule type" value="Genomic_DNA"/>
</dbReference>
<organism evidence="2 3">
    <name type="scientific">Goodea atripinnis</name>
    <dbReference type="NCBI Taxonomy" id="208336"/>
    <lineage>
        <taxon>Eukaryota</taxon>
        <taxon>Metazoa</taxon>
        <taxon>Chordata</taxon>
        <taxon>Craniata</taxon>
        <taxon>Vertebrata</taxon>
        <taxon>Euteleostomi</taxon>
        <taxon>Actinopterygii</taxon>
        <taxon>Neopterygii</taxon>
        <taxon>Teleostei</taxon>
        <taxon>Neoteleostei</taxon>
        <taxon>Acanthomorphata</taxon>
        <taxon>Ovalentaria</taxon>
        <taxon>Atherinomorphae</taxon>
        <taxon>Cyprinodontiformes</taxon>
        <taxon>Goodeidae</taxon>
        <taxon>Goodea</taxon>
    </lineage>
</organism>
<reference evidence="2 3" key="1">
    <citation type="submission" date="2021-06" db="EMBL/GenBank/DDBJ databases">
        <authorList>
            <person name="Palmer J.M."/>
        </authorList>
    </citation>
    <scope>NUCLEOTIDE SEQUENCE [LARGE SCALE GENOMIC DNA]</scope>
    <source>
        <strain evidence="2 3">GA_2019</strain>
        <tissue evidence="2">Muscle</tissue>
    </source>
</reference>
<name>A0ABV0MTL2_9TELE</name>
<protein>
    <submittedName>
        <fullName evidence="2">Uncharacterized protein</fullName>
    </submittedName>
</protein>
<keyword evidence="1" id="KW-0812">Transmembrane</keyword>
<evidence type="ECO:0000313" key="3">
    <source>
        <dbReference type="Proteomes" id="UP001476798"/>
    </source>
</evidence>
<evidence type="ECO:0000256" key="1">
    <source>
        <dbReference type="SAM" id="Phobius"/>
    </source>
</evidence>
<keyword evidence="1" id="KW-0472">Membrane</keyword>